<dbReference type="GO" id="GO:0005737">
    <property type="term" value="C:cytoplasm"/>
    <property type="evidence" value="ECO:0007669"/>
    <property type="project" value="UniProtKB-SubCell"/>
</dbReference>
<dbReference type="EMBL" id="QVLU01000017">
    <property type="protein sequence ID" value="RGE69310.1"/>
    <property type="molecule type" value="Genomic_DNA"/>
</dbReference>
<proteinExistence type="predicted"/>
<dbReference type="GO" id="GO:0043565">
    <property type="term" value="F:sequence-specific DNA binding"/>
    <property type="evidence" value="ECO:0007669"/>
    <property type="project" value="InterPro"/>
</dbReference>
<feature type="modified residue" description="4-aspartylphosphate" evidence="10">
    <location>
        <position position="58"/>
    </location>
</feature>
<dbReference type="Gene3D" id="3.40.50.2300">
    <property type="match status" value="1"/>
</dbReference>
<name>A0A3E3IQE2_9FIRM</name>
<evidence type="ECO:0000256" key="2">
    <source>
        <dbReference type="ARBA" id="ARBA00018672"/>
    </source>
</evidence>
<dbReference type="GO" id="GO:0000160">
    <property type="term" value="P:phosphorelay signal transduction system"/>
    <property type="evidence" value="ECO:0007669"/>
    <property type="project" value="UniProtKB-KW"/>
</dbReference>
<evidence type="ECO:0000256" key="7">
    <source>
        <dbReference type="ARBA" id="ARBA00023125"/>
    </source>
</evidence>
<sequence>MKIHVFVIDDELVEAEGQKKRIFRMENERIGSVTAFTDSVEALQVLHKINVPTIVLVDINMPGINGIELMEMLQGKPDMRFIVISAYDDFKFAQKSMLYGVRHYLLKPCAFVELTQAVEDCIHELDEKNTFPDTWILMLDEMSQEQLLYDLKEINMCRYPWYRLILSEYPFAYFESEWSGHKYSIYPFHNRKILLINMEHAEAVEDIIAELSHRNFARRTVVSKSGLANELAELYKHTESLLSVKASLPDKKFVLAEKDCLKSNVTAELDRILTSLKKYARESNFDSITKLLDNVMNNSLYCYQIPVINHFLFQIITIFHNMALDSQAENAFSGDDWKILNSFTDILDYLKQQLDIVRLKTEHSEYHYIIKWSMEYIEQYLSDKDHLNMTIIANHWNLNYSYFSQLFKKETGITFSEYVTRRRMQLASDKILEGYEFAEVAEMVGLSSKTSFFRAFKTYYHMTPAEWKNKNYR</sequence>
<dbReference type="PANTHER" id="PTHR42713:SF3">
    <property type="entry name" value="TRANSCRIPTIONAL REGULATORY PROTEIN HPTR"/>
    <property type="match status" value="1"/>
</dbReference>
<comment type="caution">
    <text evidence="13">The sequence shown here is derived from an EMBL/GenBank/DDBJ whole genome shotgun (WGS) entry which is preliminary data.</text>
</comment>
<dbReference type="SMART" id="SM00448">
    <property type="entry name" value="REC"/>
    <property type="match status" value="1"/>
</dbReference>
<evidence type="ECO:0000256" key="8">
    <source>
        <dbReference type="ARBA" id="ARBA00023163"/>
    </source>
</evidence>
<dbReference type="PANTHER" id="PTHR42713">
    <property type="entry name" value="HISTIDINE KINASE-RELATED"/>
    <property type="match status" value="1"/>
</dbReference>
<dbReference type="OrthoDB" id="184994at2"/>
<dbReference type="SUPFAM" id="SSF52172">
    <property type="entry name" value="CheY-like"/>
    <property type="match status" value="1"/>
</dbReference>
<dbReference type="Pfam" id="PF12833">
    <property type="entry name" value="HTH_18"/>
    <property type="match status" value="1"/>
</dbReference>
<keyword evidence="5" id="KW-0902">Two-component regulatory system</keyword>
<dbReference type="RefSeq" id="WP_025488353.1">
    <property type="nucleotide sequence ID" value="NZ_JBKVAZ010000003.1"/>
</dbReference>
<evidence type="ECO:0000259" key="11">
    <source>
        <dbReference type="PROSITE" id="PS01124"/>
    </source>
</evidence>
<feature type="domain" description="Response regulatory" evidence="12">
    <location>
        <begin position="4"/>
        <end position="122"/>
    </location>
</feature>
<dbReference type="PROSITE" id="PS50110">
    <property type="entry name" value="RESPONSE_REGULATORY"/>
    <property type="match status" value="1"/>
</dbReference>
<dbReference type="InterPro" id="IPR011006">
    <property type="entry name" value="CheY-like_superfamily"/>
</dbReference>
<dbReference type="InterPro" id="IPR051552">
    <property type="entry name" value="HptR"/>
</dbReference>
<evidence type="ECO:0000259" key="12">
    <source>
        <dbReference type="PROSITE" id="PS50110"/>
    </source>
</evidence>
<dbReference type="Pfam" id="PF00072">
    <property type="entry name" value="Response_reg"/>
    <property type="match status" value="1"/>
</dbReference>
<evidence type="ECO:0000256" key="5">
    <source>
        <dbReference type="ARBA" id="ARBA00023012"/>
    </source>
</evidence>
<keyword evidence="7 13" id="KW-0238">DNA-binding</keyword>
<dbReference type="SMART" id="SM00342">
    <property type="entry name" value="HTH_ARAC"/>
    <property type="match status" value="1"/>
</dbReference>
<keyword evidence="8" id="KW-0804">Transcription</keyword>
<evidence type="ECO:0000256" key="9">
    <source>
        <dbReference type="ARBA" id="ARBA00024867"/>
    </source>
</evidence>
<gene>
    <name evidence="13" type="ORF">DWY69_18360</name>
</gene>
<evidence type="ECO:0000256" key="6">
    <source>
        <dbReference type="ARBA" id="ARBA00023015"/>
    </source>
</evidence>
<feature type="domain" description="HTH araC/xylS-type" evidence="11">
    <location>
        <begin position="371"/>
        <end position="470"/>
    </location>
</feature>
<dbReference type="CDD" id="cd17536">
    <property type="entry name" value="REC_YesN-like"/>
    <property type="match status" value="1"/>
</dbReference>
<reference evidence="13 14" key="1">
    <citation type="submission" date="2018-08" db="EMBL/GenBank/DDBJ databases">
        <title>A genome reference for cultivated species of the human gut microbiota.</title>
        <authorList>
            <person name="Zou Y."/>
            <person name="Xue W."/>
            <person name="Luo G."/>
        </authorList>
    </citation>
    <scope>NUCLEOTIDE SEQUENCE [LARGE SCALE GENOMIC DNA]</scope>
    <source>
        <strain evidence="13 14">AF26-4BH</strain>
    </source>
</reference>
<dbReference type="PROSITE" id="PS01124">
    <property type="entry name" value="HTH_ARAC_FAMILY_2"/>
    <property type="match status" value="1"/>
</dbReference>
<dbReference type="GO" id="GO:0003700">
    <property type="term" value="F:DNA-binding transcription factor activity"/>
    <property type="evidence" value="ECO:0007669"/>
    <property type="project" value="InterPro"/>
</dbReference>
<comment type="subcellular location">
    <subcellularLocation>
        <location evidence="1">Cytoplasm</location>
    </subcellularLocation>
</comment>
<evidence type="ECO:0000256" key="3">
    <source>
        <dbReference type="ARBA" id="ARBA00022490"/>
    </source>
</evidence>
<evidence type="ECO:0000256" key="4">
    <source>
        <dbReference type="ARBA" id="ARBA00022553"/>
    </source>
</evidence>
<dbReference type="InterPro" id="IPR001789">
    <property type="entry name" value="Sig_transdc_resp-reg_receiver"/>
</dbReference>
<evidence type="ECO:0000256" key="10">
    <source>
        <dbReference type="PROSITE-ProRule" id="PRU00169"/>
    </source>
</evidence>
<evidence type="ECO:0000313" key="13">
    <source>
        <dbReference type="EMBL" id="RGE69310.1"/>
    </source>
</evidence>
<evidence type="ECO:0000313" key="14">
    <source>
        <dbReference type="Proteomes" id="UP000261166"/>
    </source>
</evidence>
<keyword evidence="3" id="KW-0963">Cytoplasm</keyword>
<organism evidence="13 14">
    <name type="scientific">Eisenbergiella massiliensis</name>
    <dbReference type="NCBI Taxonomy" id="1720294"/>
    <lineage>
        <taxon>Bacteria</taxon>
        <taxon>Bacillati</taxon>
        <taxon>Bacillota</taxon>
        <taxon>Clostridia</taxon>
        <taxon>Lachnospirales</taxon>
        <taxon>Lachnospiraceae</taxon>
        <taxon>Eisenbergiella</taxon>
    </lineage>
</organism>
<protein>
    <recommendedName>
        <fullName evidence="2">Stage 0 sporulation protein A homolog</fullName>
    </recommendedName>
</protein>
<accession>A0A3E3IQE2</accession>
<dbReference type="SUPFAM" id="SSF46689">
    <property type="entry name" value="Homeodomain-like"/>
    <property type="match status" value="2"/>
</dbReference>
<comment type="function">
    <text evidence="9">May play the central regulatory role in sporulation. It may be an element of the effector pathway responsible for the activation of sporulation genes in response to nutritional stress. Spo0A may act in concert with spo0H (a sigma factor) to control the expression of some genes that are critical to the sporulation process.</text>
</comment>
<dbReference type="AlphaFoldDB" id="A0A3E3IQE2"/>
<dbReference type="InterPro" id="IPR009057">
    <property type="entry name" value="Homeodomain-like_sf"/>
</dbReference>
<keyword evidence="4 10" id="KW-0597">Phosphoprotein</keyword>
<dbReference type="InterPro" id="IPR018060">
    <property type="entry name" value="HTH_AraC"/>
</dbReference>
<dbReference type="Proteomes" id="UP000261166">
    <property type="component" value="Unassembled WGS sequence"/>
</dbReference>
<evidence type="ECO:0000256" key="1">
    <source>
        <dbReference type="ARBA" id="ARBA00004496"/>
    </source>
</evidence>
<keyword evidence="6" id="KW-0805">Transcription regulation</keyword>
<dbReference type="Gene3D" id="1.10.10.60">
    <property type="entry name" value="Homeodomain-like"/>
    <property type="match status" value="2"/>
</dbReference>